<dbReference type="GO" id="GO:0003724">
    <property type="term" value="F:RNA helicase activity"/>
    <property type="evidence" value="ECO:0007669"/>
    <property type="project" value="UniProtKB-EC"/>
</dbReference>
<feature type="domain" description="DEAD-box RNA helicase Q" evidence="13">
    <location>
        <begin position="223"/>
        <end position="251"/>
    </location>
</feature>
<accession>A0AAW2I642</accession>
<feature type="compositionally biased region" description="Polar residues" evidence="10">
    <location>
        <begin position="34"/>
        <end position="43"/>
    </location>
</feature>
<dbReference type="InterPro" id="IPR014014">
    <property type="entry name" value="RNA_helicase_DEAD_Q_motif"/>
</dbReference>
<protein>
    <recommendedName>
        <fullName evidence="1">RNA helicase</fullName>
        <ecNumber evidence="1">3.6.4.13</ecNumber>
    </recommendedName>
</protein>
<keyword evidence="3 9" id="KW-0378">Hydrolase</keyword>
<keyword evidence="7" id="KW-0694">RNA-binding</keyword>
<dbReference type="CDD" id="cd18787">
    <property type="entry name" value="SF2_C_DEAD"/>
    <property type="match status" value="1"/>
</dbReference>
<feature type="region of interest" description="Disordered" evidence="10">
    <location>
        <begin position="608"/>
        <end position="634"/>
    </location>
</feature>
<dbReference type="InterPro" id="IPR004088">
    <property type="entry name" value="KH_dom_type_1"/>
</dbReference>
<dbReference type="InterPro" id="IPR011545">
    <property type="entry name" value="DEAD/DEAH_box_helicase_dom"/>
</dbReference>
<evidence type="ECO:0000256" key="7">
    <source>
        <dbReference type="PROSITE-ProRule" id="PRU00117"/>
    </source>
</evidence>
<evidence type="ECO:0000256" key="10">
    <source>
        <dbReference type="SAM" id="MobiDB-lite"/>
    </source>
</evidence>
<dbReference type="PROSITE" id="PS51194">
    <property type="entry name" value="HELICASE_CTER"/>
    <property type="match status" value="1"/>
</dbReference>
<dbReference type="InterPro" id="IPR000629">
    <property type="entry name" value="RNA-helicase_DEAD-box_CS"/>
</dbReference>
<reference evidence="14" key="1">
    <citation type="journal article" date="2024" name="Gigascience">
        <title>Chromosome-level genome of the poultry shaft louse Menopon gallinae provides insight into the host-switching and adaptive evolution of parasitic lice.</title>
        <authorList>
            <person name="Xu Y."/>
            <person name="Ma L."/>
            <person name="Liu S."/>
            <person name="Liang Y."/>
            <person name="Liu Q."/>
            <person name="He Z."/>
            <person name="Tian L."/>
            <person name="Duan Y."/>
            <person name="Cai W."/>
            <person name="Li H."/>
            <person name="Song F."/>
        </authorList>
    </citation>
    <scope>NUCLEOTIDE SEQUENCE</scope>
    <source>
        <strain evidence="14">Cailab_2023a</strain>
    </source>
</reference>
<dbReference type="PROSITE" id="PS00039">
    <property type="entry name" value="DEAD_ATP_HELICASE"/>
    <property type="match status" value="1"/>
</dbReference>
<dbReference type="PROSITE" id="PS51195">
    <property type="entry name" value="Q_MOTIF"/>
    <property type="match status" value="1"/>
</dbReference>
<evidence type="ECO:0000259" key="11">
    <source>
        <dbReference type="PROSITE" id="PS51192"/>
    </source>
</evidence>
<evidence type="ECO:0000256" key="2">
    <source>
        <dbReference type="ARBA" id="ARBA00022741"/>
    </source>
</evidence>
<dbReference type="EMBL" id="JARGDH010000002">
    <property type="protein sequence ID" value="KAL0276939.1"/>
    <property type="molecule type" value="Genomic_DNA"/>
</dbReference>
<evidence type="ECO:0000256" key="6">
    <source>
        <dbReference type="ARBA" id="ARBA00047984"/>
    </source>
</evidence>
<dbReference type="GO" id="GO:0031047">
    <property type="term" value="P:regulatory ncRNA-mediated gene silencing"/>
    <property type="evidence" value="ECO:0007669"/>
    <property type="project" value="UniProtKB-ARBA"/>
</dbReference>
<gene>
    <name evidence="14" type="ORF">PYX00_004397</name>
</gene>
<feature type="domain" description="Helicase ATP-binding" evidence="11">
    <location>
        <begin position="254"/>
        <end position="429"/>
    </location>
</feature>
<dbReference type="SUPFAM" id="SSF52540">
    <property type="entry name" value="P-loop containing nucleoside triphosphate hydrolases"/>
    <property type="match status" value="1"/>
</dbReference>
<dbReference type="InterPro" id="IPR001650">
    <property type="entry name" value="Helicase_C-like"/>
</dbReference>
<dbReference type="InterPro" id="IPR014001">
    <property type="entry name" value="Helicase_ATP-bd"/>
</dbReference>
<dbReference type="FunFam" id="3.40.50.300:FF:000008">
    <property type="entry name" value="ATP-dependent RNA helicase RhlB"/>
    <property type="match status" value="1"/>
</dbReference>
<feature type="short sequence motif" description="Q motif" evidence="8">
    <location>
        <begin position="223"/>
        <end position="251"/>
    </location>
</feature>
<dbReference type="GO" id="GO:0005524">
    <property type="term" value="F:ATP binding"/>
    <property type="evidence" value="ECO:0007669"/>
    <property type="project" value="UniProtKB-KW"/>
</dbReference>
<dbReference type="Pfam" id="PF00013">
    <property type="entry name" value="KH_1"/>
    <property type="match status" value="1"/>
</dbReference>
<feature type="region of interest" description="Disordered" evidence="10">
    <location>
        <begin position="1"/>
        <end position="58"/>
    </location>
</feature>
<dbReference type="FunFam" id="3.40.50.300:FF:000079">
    <property type="entry name" value="probable ATP-dependent RNA helicase DDX17"/>
    <property type="match status" value="1"/>
</dbReference>
<dbReference type="InterPro" id="IPR036612">
    <property type="entry name" value="KH_dom_type_1_sf"/>
</dbReference>
<comment type="similarity">
    <text evidence="9">Belongs to the DEAD box helicase family.</text>
</comment>
<feature type="domain" description="Helicase C-terminal" evidence="12">
    <location>
        <begin position="457"/>
        <end position="602"/>
    </location>
</feature>
<comment type="catalytic activity">
    <reaction evidence="6">
        <text>ATP + H2O = ADP + phosphate + H(+)</text>
        <dbReference type="Rhea" id="RHEA:13065"/>
        <dbReference type="ChEBI" id="CHEBI:15377"/>
        <dbReference type="ChEBI" id="CHEBI:15378"/>
        <dbReference type="ChEBI" id="CHEBI:30616"/>
        <dbReference type="ChEBI" id="CHEBI:43474"/>
        <dbReference type="ChEBI" id="CHEBI:456216"/>
        <dbReference type="EC" id="3.6.4.13"/>
    </reaction>
</comment>
<keyword evidence="5 9" id="KW-0067">ATP-binding</keyword>
<dbReference type="PANTHER" id="PTHR47958">
    <property type="entry name" value="ATP-DEPENDENT RNA HELICASE DBP3"/>
    <property type="match status" value="1"/>
</dbReference>
<dbReference type="PROSITE" id="PS50084">
    <property type="entry name" value="KH_TYPE_1"/>
    <property type="match status" value="1"/>
</dbReference>
<feature type="region of interest" description="Disordered" evidence="10">
    <location>
        <begin position="131"/>
        <end position="150"/>
    </location>
</feature>
<evidence type="ECO:0000256" key="5">
    <source>
        <dbReference type="ARBA" id="ARBA00022840"/>
    </source>
</evidence>
<dbReference type="SMART" id="SM00487">
    <property type="entry name" value="DEXDc"/>
    <property type="match status" value="1"/>
</dbReference>
<evidence type="ECO:0000256" key="8">
    <source>
        <dbReference type="PROSITE-ProRule" id="PRU00552"/>
    </source>
</evidence>
<comment type="caution">
    <text evidence="14">The sequence shown here is derived from an EMBL/GenBank/DDBJ whole genome shotgun (WGS) entry which is preliminary data.</text>
</comment>
<evidence type="ECO:0000313" key="14">
    <source>
        <dbReference type="EMBL" id="KAL0276940.1"/>
    </source>
</evidence>
<feature type="compositionally biased region" description="Basic and acidic residues" evidence="10">
    <location>
        <begin position="608"/>
        <end position="621"/>
    </location>
</feature>
<dbReference type="EMBL" id="JARGDH010000002">
    <property type="protein sequence ID" value="KAL0276941.1"/>
    <property type="molecule type" value="Genomic_DNA"/>
</dbReference>
<dbReference type="PROSITE" id="PS51192">
    <property type="entry name" value="HELICASE_ATP_BIND_1"/>
    <property type="match status" value="1"/>
</dbReference>
<evidence type="ECO:0000256" key="1">
    <source>
        <dbReference type="ARBA" id="ARBA00012552"/>
    </source>
</evidence>
<dbReference type="Pfam" id="PF00271">
    <property type="entry name" value="Helicase_C"/>
    <property type="match status" value="1"/>
</dbReference>
<dbReference type="GO" id="GO:0003723">
    <property type="term" value="F:RNA binding"/>
    <property type="evidence" value="ECO:0007669"/>
    <property type="project" value="UniProtKB-UniRule"/>
</dbReference>
<evidence type="ECO:0000256" key="9">
    <source>
        <dbReference type="RuleBase" id="RU000492"/>
    </source>
</evidence>
<keyword evidence="2 9" id="KW-0547">Nucleotide-binding</keyword>
<dbReference type="Pfam" id="PF00270">
    <property type="entry name" value="DEAD"/>
    <property type="match status" value="1"/>
</dbReference>
<dbReference type="Gene3D" id="3.40.50.300">
    <property type="entry name" value="P-loop containing nucleotide triphosphate hydrolases"/>
    <property type="match status" value="2"/>
</dbReference>
<evidence type="ECO:0000256" key="4">
    <source>
        <dbReference type="ARBA" id="ARBA00022806"/>
    </source>
</evidence>
<dbReference type="InterPro" id="IPR004087">
    <property type="entry name" value="KH_dom"/>
</dbReference>
<dbReference type="SMART" id="SM00322">
    <property type="entry name" value="KH"/>
    <property type="match status" value="1"/>
</dbReference>
<dbReference type="EMBL" id="JARGDH010000002">
    <property type="protein sequence ID" value="KAL0276940.1"/>
    <property type="molecule type" value="Genomic_DNA"/>
</dbReference>
<dbReference type="InterPro" id="IPR027417">
    <property type="entry name" value="P-loop_NTPase"/>
</dbReference>
<dbReference type="SUPFAM" id="SSF54791">
    <property type="entry name" value="Eukaryotic type KH-domain (KH-domain type I)"/>
    <property type="match status" value="1"/>
</dbReference>
<dbReference type="Gene3D" id="3.30.1370.10">
    <property type="entry name" value="K Homology domain, type 1"/>
    <property type="match status" value="1"/>
</dbReference>
<keyword evidence="4 9" id="KW-0347">Helicase</keyword>
<sequence>MDNKRTYGYRGRGRGAGNRRTEDGSRYRNGHYGSANSQTFWRSSENENWDKDSNRSESNRWNDQTYITIRADKIGKLIGKHGSQIKELQNSTGTNISIGYHDYDALKVTITGSFEGQEKCKELIKELTDDTEPYSSFSNSTAKEEEERPIPVIDWDEINRQADEYEKARWSKLPQLKKEFYFEHPDVANMSDEYVEKLRKSLNNLTVRYAFDGTDKIPNPVETFEQAFSEYPEILREIRKQGFEKPFPIQCQAWPILLSGKDMIGIAQTGTGKTLAFLLPALIHIDGQETPLNERGGPNVLILAPTRELALQIDKEVEKYSYRNIKSICVFGGGDRRKQVNEVKQGVQIVTATPGRLNDLVQNGIINIESITYLVLDEADKMLDMGFEPQIRKILLDIRPDRQTIMTSATWSYLVQNIAQKYTSNPIQVIVGSLNLTAVHSVKQTILFMRNQEKMDYLMEYIRGLSEEDKIIVFVDKKVVANGLSCDLVLNKIDCQSIHGDREQADREQAIDDLKTGAVKILIATDVASRGIDITDITKVVNYDFPKNIEEYVHRVGRTGRAGRKGEAVTFFTKHDSAYAKELISILEEAEQEIPDELYKMRDSFEAAKSHKNDRQYDRGGRKYRQPKFHEEKW</sequence>
<name>A0AAW2I642_9NEOP</name>
<proteinExistence type="inferred from homology"/>
<feature type="compositionally biased region" description="Basic and acidic residues" evidence="10">
    <location>
        <begin position="44"/>
        <end position="58"/>
    </location>
</feature>
<organism evidence="14">
    <name type="scientific">Menopon gallinae</name>
    <name type="common">poultry shaft louse</name>
    <dbReference type="NCBI Taxonomy" id="328185"/>
    <lineage>
        <taxon>Eukaryota</taxon>
        <taxon>Metazoa</taxon>
        <taxon>Ecdysozoa</taxon>
        <taxon>Arthropoda</taxon>
        <taxon>Hexapoda</taxon>
        <taxon>Insecta</taxon>
        <taxon>Pterygota</taxon>
        <taxon>Neoptera</taxon>
        <taxon>Paraneoptera</taxon>
        <taxon>Psocodea</taxon>
        <taxon>Troctomorpha</taxon>
        <taxon>Phthiraptera</taxon>
        <taxon>Amblycera</taxon>
        <taxon>Menoponidae</taxon>
        <taxon>Menopon</taxon>
    </lineage>
</organism>
<evidence type="ECO:0000256" key="3">
    <source>
        <dbReference type="ARBA" id="ARBA00022801"/>
    </source>
</evidence>
<dbReference type="GO" id="GO:0016787">
    <property type="term" value="F:hydrolase activity"/>
    <property type="evidence" value="ECO:0007669"/>
    <property type="project" value="UniProtKB-KW"/>
</dbReference>
<evidence type="ECO:0000259" key="13">
    <source>
        <dbReference type="PROSITE" id="PS51195"/>
    </source>
</evidence>
<evidence type="ECO:0000259" key="12">
    <source>
        <dbReference type="PROSITE" id="PS51194"/>
    </source>
</evidence>
<dbReference type="SMART" id="SM00490">
    <property type="entry name" value="HELICc"/>
    <property type="match status" value="1"/>
</dbReference>
<dbReference type="EC" id="3.6.4.13" evidence="1"/>
<dbReference type="AlphaFoldDB" id="A0AAW2I642"/>